<proteinExistence type="predicted"/>
<comment type="subcellular location">
    <subcellularLocation>
        <location evidence="1">Nucleus</location>
    </subcellularLocation>
</comment>
<feature type="compositionally biased region" description="Low complexity" evidence="5">
    <location>
        <begin position="130"/>
        <end position="163"/>
    </location>
</feature>
<feature type="compositionally biased region" description="Low complexity" evidence="5">
    <location>
        <begin position="25"/>
        <end position="56"/>
    </location>
</feature>
<dbReference type="InterPro" id="IPR013881">
    <property type="entry name" value="Pre-mRNA_splic_Prp3_dom"/>
</dbReference>
<dbReference type="CDD" id="cd24162">
    <property type="entry name" value="Prp3_C"/>
    <property type="match status" value="1"/>
</dbReference>
<accession>A0A6H0XME0</accession>
<evidence type="ECO:0000313" key="8">
    <source>
        <dbReference type="EMBL" id="QIW95916.1"/>
    </source>
</evidence>
<dbReference type="GO" id="GO:0046540">
    <property type="term" value="C:U4/U6 x U5 tri-snRNP complex"/>
    <property type="evidence" value="ECO:0007669"/>
    <property type="project" value="InterPro"/>
</dbReference>
<dbReference type="PANTHER" id="PTHR14212">
    <property type="entry name" value="U4/U6-ASSOCIATED RNA SPLICING FACTOR-RELATED"/>
    <property type="match status" value="1"/>
</dbReference>
<evidence type="ECO:0000313" key="9">
    <source>
        <dbReference type="Proteomes" id="UP000503462"/>
    </source>
</evidence>
<dbReference type="EMBL" id="CP051139">
    <property type="protein sequence ID" value="QIW95916.1"/>
    <property type="molecule type" value="Genomic_DNA"/>
</dbReference>
<evidence type="ECO:0000256" key="5">
    <source>
        <dbReference type="SAM" id="MobiDB-lite"/>
    </source>
</evidence>
<reference evidence="8 9" key="1">
    <citation type="journal article" date="2016" name="Sci. Rep.">
        <title>Peltaster fructicola genome reveals evolution from an invasive phytopathogen to an ectophytic parasite.</title>
        <authorList>
            <person name="Xu C."/>
            <person name="Chen H."/>
            <person name="Gleason M.L."/>
            <person name="Xu J.R."/>
            <person name="Liu H."/>
            <person name="Zhang R."/>
            <person name="Sun G."/>
        </authorList>
    </citation>
    <scope>NUCLEOTIDE SEQUENCE [LARGE SCALE GENOMIC DNA]</scope>
    <source>
        <strain evidence="8 9">LNHT1506</strain>
    </source>
</reference>
<evidence type="ECO:0000256" key="3">
    <source>
        <dbReference type="ARBA" id="ARBA00023187"/>
    </source>
</evidence>
<dbReference type="GO" id="GO:0000398">
    <property type="term" value="P:mRNA splicing, via spliceosome"/>
    <property type="evidence" value="ECO:0007669"/>
    <property type="project" value="InterPro"/>
</dbReference>
<dbReference type="Pfam" id="PF08572">
    <property type="entry name" value="PRP3"/>
    <property type="match status" value="1"/>
</dbReference>
<keyword evidence="3" id="KW-0508">mRNA splicing</keyword>
<evidence type="ECO:0000256" key="2">
    <source>
        <dbReference type="ARBA" id="ARBA00022664"/>
    </source>
</evidence>
<evidence type="ECO:0000256" key="1">
    <source>
        <dbReference type="ARBA" id="ARBA00004123"/>
    </source>
</evidence>
<dbReference type="OrthoDB" id="10264544at2759"/>
<name>A0A6H0XME0_9PEZI</name>
<organism evidence="8 9">
    <name type="scientific">Peltaster fructicola</name>
    <dbReference type="NCBI Taxonomy" id="286661"/>
    <lineage>
        <taxon>Eukaryota</taxon>
        <taxon>Fungi</taxon>
        <taxon>Dikarya</taxon>
        <taxon>Ascomycota</taxon>
        <taxon>Pezizomycotina</taxon>
        <taxon>Dothideomycetes</taxon>
        <taxon>Dothideomycetes incertae sedis</taxon>
        <taxon>Peltaster</taxon>
    </lineage>
</organism>
<dbReference type="PANTHER" id="PTHR14212:SF0">
    <property type="entry name" value="U4_U6 SMALL NUCLEAR RIBONUCLEOPROTEIN PRP3"/>
    <property type="match status" value="1"/>
</dbReference>
<protein>
    <submittedName>
        <fullName evidence="8">Uncharacterized protein</fullName>
    </submittedName>
</protein>
<feature type="domain" description="Pre-mRNA-splicing factor 3" evidence="7">
    <location>
        <begin position="269"/>
        <end position="476"/>
    </location>
</feature>
<feature type="compositionally biased region" description="Basic and acidic residues" evidence="5">
    <location>
        <begin position="180"/>
        <end position="195"/>
    </location>
</feature>
<dbReference type="InterPro" id="IPR027104">
    <property type="entry name" value="Prp3"/>
</dbReference>
<feature type="domain" description="Small nuclear ribonucleoprotein Prp3 C-terminal" evidence="6">
    <location>
        <begin position="499"/>
        <end position="657"/>
    </location>
</feature>
<dbReference type="Proteomes" id="UP000503462">
    <property type="component" value="Chromosome 1"/>
</dbReference>
<feature type="compositionally biased region" description="Basic and acidic residues" evidence="5">
    <location>
        <begin position="1"/>
        <end position="17"/>
    </location>
</feature>
<keyword evidence="2" id="KW-0507">mRNA processing</keyword>
<feature type="region of interest" description="Disordered" evidence="5">
    <location>
        <begin position="1"/>
        <end position="96"/>
    </location>
</feature>
<dbReference type="Pfam" id="PF06544">
    <property type="entry name" value="Prp3_C"/>
    <property type="match status" value="1"/>
</dbReference>
<evidence type="ECO:0000256" key="4">
    <source>
        <dbReference type="ARBA" id="ARBA00023242"/>
    </source>
</evidence>
<feature type="region of interest" description="Disordered" evidence="5">
    <location>
        <begin position="463"/>
        <end position="489"/>
    </location>
</feature>
<dbReference type="AlphaFoldDB" id="A0A6H0XME0"/>
<keyword evidence="9" id="KW-1185">Reference proteome</keyword>
<keyword evidence="4" id="KW-0539">Nucleus</keyword>
<evidence type="ECO:0000259" key="6">
    <source>
        <dbReference type="Pfam" id="PF06544"/>
    </source>
</evidence>
<feature type="region of interest" description="Disordered" evidence="5">
    <location>
        <begin position="115"/>
        <end position="168"/>
    </location>
</feature>
<evidence type="ECO:0000259" key="7">
    <source>
        <dbReference type="Pfam" id="PF08572"/>
    </source>
</evidence>
<gene>
    <name evidence="8" type="ORF">AMS68_001434</name>
</gene>
<dbReference type="InterPro" id="IPR010541">
    <property type="entry name" value="Prp3_C"/>
</dbReference>
<sequence>MSAKRAHDFNDSDDGAKRIRSNTGSPVPARAAPAEAVSEAKQNAADRIAALQAKLAAAKKRAGNDVSAPAVQKAPIQPAAATAQPEASSIEQRRAQAMKQIAELKARSASNRQGVAIPTINGNDAPPARATGAQSALAAAKAQAAKLTSGQTRSSAPSSSPASVNTHEQVANDLQRRIQEARARAAEAKAQREKPSTPVAQQRHEDIGPRGGLGIGLHPALYSIQDHAGGAKRGAKAGVEDKLEEPKEKVNPYLPAENEAPVRIDETVYDPKIARKSGNRTSKPLAFVAQGKYIAQSIALKEQAELEAMKRRIALESKKIAIESASDRSFLVPEPPEIEWWDDGLLTENHKSYDDWEQHNRIEAADSTITAYVQHPVLLAAPQDKLMPAPKALMLTTKEMKKLRRQRRMADMKEEQAKIRLGLIDAPAPKVKKGNMMRVYGEQAVKDPTAVEARVNKEIAQRAETHEQDNAARKLTKEQRAEKLKRQQAGDEAKGIKIAVFRVDNLSSGKHRFQVDINAKQHALHGIVILHPDMNLIIVEGGVHSVTAYKKLLLNRIKWAENTLPLSNNSNATFTAAASRNVNRDLAEGPSAIDTWLNPLTDAGELKDLSENRCLLVWEGDERQYSFRKWGSRVCETDGEARDTLARSKMENMWELAKGTTE</sequence>
<feature type="region of interest" description="Disordered" evidence="5">
    <location>
        <begin position="180"/>
        <end position="205"/>
    </location>
</feature>
<feature type="compositionally biased region" description="Low complexity" evidence="5">
    <location>
        <begin position="72"/>
        <end position="87"/>
    </location>
</feature>